<dbReference type="Gene3D" id="2.40.50.1060">
    <property type="match status" value="1"/>
</dbReference>
<reference evidence="7" key="1">
    <citation type="submission" date="2023-11" db="EMBL/GenBank/DDBJ databases">
        <authorList>
            <person name="De Vega J J."/>
            <person name="De Vega J J."/>
        </authorList>
    </citation>
    <scope>NUCLEOTIDE SEQUENCE</scope>
</reference>
<feature type="region of interest" description="Disordered" evidence="5">
    <location>
        <begin position="250"/>
        <end position="288"/>
    </location>
</feature>
<organism evidence="7 8">
    <name type="scientific">Mycena citricolor</name>
    <dbReference type="NCBI Taxonomy" id="2018698"/>
    <lineage>
        <taxon>Eukaryota</taxon>
        <taxon>Fungi</taxon>
        <taxon>Dikarya</taxon>
        <taxon>Basidiomycota</taxon>
        <taxon>Agaricomycotina</taxon>
        <taxon>Agaricomycetes</taxon>
        <taxon>Agaricomycetidae</taxon>
        <taxon>Agaricales</taxon>
        <taxon>Marasmiineae</taxon>
        <taxon>Mycenaceae</taxon>
        <taxon>Mycena</taxon>
    </lineage>
</organism>
<evidence type="ECO:0000313" key="8">
    <source>
        <dbReference type="Proteomes" id="UP001295794"/>
    </source>
</evidence>
<feature type="compositionally biased region" description="Basic and acidic residues" evidence="5">
    <location>
        <begin position="25"/>
        <end position="46"/>
    </location>
</feature>
<name>A0AAD2Q6G0_9AGAR</name>
<feature type="domain" description="RPA43 OB" evidence="6">
    <location>
        <begin position="131"/>
        <end position="243"/>
    </location>
</feature>
<dbReference type="InterPro" id="IPR036898">
    <property type="entry name" value="RNA_pol_Rpb7-like_N_sf"/>
</dbReference>
<protein>
    <recommendedName>
        <fullName evidence="6">RPA43 OB domain-containing protein</fullName>
    </recommendedName>
</protein>
<feature type="compositionally biased region" description="Acidic residues" evidence="5">
    <location>
        <begin position="170"/>
        <end position="199"/>
    </location>
</feature>
<evidence type="ECO:0000313" key="7">
    <source>
        <dbReference type="EMBL" id="CAK5281498.1"/>
    </source>
</evidence>
<proteinExistence type="predicted"/>
<keyword evidence="4" id="KW-0539">Nucleus</keyword>
<dbReference type="GO" id="GO:0006352">
    <property type="term" value="P:DNA-templated transcription initiation"/>
    <property type="evidence" value="ECO:0007669"/>
    <property type="project" value="InterPro"/>
</dbReference>
<dbReference type="InterPro" id="IPR041178">
    <property type="entry name" value="RPA43_OB"/>
</dbReference>
<dbReference type="Gene3D" id="3.30.1490.120">
    <property type="entry name" value="RNA polymerase Rpb7-like, N-terminal domain"/>
    <property type="match status" value="1"/>
</dbReference>
<dbReference type="Proteomes" id="UP001295794">
    <property type="component" value="Unassembled WGS sequence"/>
</dbReference>
<dbReference type="GO" id="GO:0005736">
    <property type="term" value="C:RNA polymerase I complex"/>
    <property type="evidence" value="ECO:0007669"/>
    <property type="project" value="TreeGrafter"/>
</dbReference>
<evidence type="ECO:0000259" key="6">
    <source>
        <dbReference type="Pfam" id="PF17875"/>
    </source>
</evidence>
<comment type="caution">
    <text evidence="7">The sequence shown here is derived from an EMBL/GenBank/DDBJ whole genome shotgun (WGS) entry which is preliminary data.</text>
</comment>
<keyword evidence="2" id="KW-0240">DNA-directed RNA polymerase</keyword>
<dbReference type="PANTHER" id="PTHR12709:SF5">
    <property type="entry name" value="DNA-DIRECTED RNA POLYMERASE I SUBUNIT RPA43"/>
    <property type="match status" value="1"/>
</dbReference>
<evidence type="ECO:0000256" key="5">
    <source>
        <dbReference type="SAM" id="MobiDB-lite"/>
    </source>
</evidence>
<keyword evidence="8" id="KW-1185">Reference proteome</keyword>
<evidence type="ECO:0000256" key="4">
    <source>
        <dbReference type="ARBA" id="ARBA00023242"/>
    </source>
</evidence>
<feature type="region of interest" description="Disordered" evidence="5">
    <location>
        <begin position="1"/>
        <end position="46"/>
    </location>
</feature>
<keyword evidence="3" id="KW-0804">Transcription</keyword>
<evidence type="ECO:0000256" key="2">
    <source>
        <dbReference type="ARBA" id="ARBA00022478"/>
    </source>
</evidence>
<dbReference type="PANTHER" id="PTHR12709">
    <property type="entry name" value="DNA-DIRECTED RNA POLYMERASE II, III"/>
    <property type="match status" value="1"/>
</dbReference>
<gene>
    <name evidence="7" type="ORF">MYCIT1_LOCUS32666</name>
</gene>
<evidence type="ECO:0000256" key="3">
    <source>
        <dbReference type="ARBA" id="ARBA00023163"/>
    </source>
</evidence>
<dbReference type="Pfam" id="PF17875">
    <property type="entry name" value="RPA43_OB"/>
    <property type="match status" value="1"/>
</dbReference>
<sequence>MPVSSKKRKTVATEPEVQPKKKVKVTHDDVENKKNAKDKGKRRETDAEAEFQVIQASLVVSVPPAFADDPKKGVNEMLDSMIMRKPRHIPALRGVVLSHSNLVFLTSTAAINTDCPFLICRVQFDATVWSPRVGMKLVGKINLSSPDHVSLLLHRTFNVSIPRHHIPADDWEFEQGPSEDDPPEDASNEEVDEAADENAEERVTGRWVRKDSGQKLGAESRYLEFTVIGLAVANEMLSLVGSIQLDPFSSDHVPLTARTKPNLASDPARNKDSVSDVDDLETDSDEDE</sequence>
<comment type="subcellular location">
    <subcellularLocation>
        <location evidence="1">Nucleus</location>
    </subcellularLocation>
</comment>
<feature type="compositionally biased region" description="Acidic residues" evidence="5">
    <location>
        <begin position="275"/>
        <end position="288"/>
    </location>
</feature>
<dbReference type="AlphaFoldDB" id="A0AAD2Q6G0"/>
<feature type="compositionally biased region" description="Basic residues" evidence="5">
    <location>
        <begin position="1"/>
        <end position="10"/>
    </location>
</feature>
<feature type="region of interest" description="Disordered" evidence="5">
    <location>
        <begin position="170"/>
        <end position="206"/>
    </location>
</feature>
<evidence type="ECO:0000256" key="1">
    <source>
        <dbReference type="ARBA" id="ARBA00004123"/>
    </source>
</evidence>
<dbReference type="InterPro" id="IPR045113">
    <property type="entry name" value="Rpb7-like"/>
</dbReference>
<dbReference type="EMBL" id="CAVNYO010000444">
    <property type="protein sequence ID" value="CAK5281498.1"/>
    <property type="molecule type" value="Genomic_DNA"/>
</dbReference>
<accession>A0AAD2Q6G0</accession>
<dbReference type="GO" id="GO:0006362">
    <property type="term" value="P:transcription elongation by RNA polymerase I"/>
    <property type="evidence" value="ECO:0007669"/>
    <property type="project" value="TreeGrafter"/>
</dbReference>